<dbReference type="AlphaFoldDB" id="A0A0V0YM09"/>
<accession>A0A0V0YM09</accession>
<name>A0A0V0YM09_TRIPS</name>
<feature type="compositionally biased region" description="Low complexity" evidence="1">
    <location>
        <begin position="113"/>
        <end position="136"/>
    </location>
</feature>
<evidence type="ECO:0000313" key="2">
    <source>
        <dbReference type="EMBL" id="KRY01165.1"/>
    </source>
</evidence>
<feature type="region of interest" description="Disordered" evidence="1">
    <location>
        <begin position="1"/>
        <end position="65"/>
    </location>
</feature>
<feature type="compositionally biased region" description="Basic and acidic residues" evidence="1">
    <location>
        <begin position="1"/>
        <end position="10"/>
    </location>
</feature>
<dbReference type="STRING" id="6337.A0A0V0YM09"/>
<protein>
    <submittedName>
        <fullName evidence="2">Uncharacterized protein</fullName>
    </submittedName>
</protein>
<dbReference type="Proteomes" id="UP000054815">
    <property type="component" value="Unassembled WGS sequence"/>
</dbReference>
<feature type="region of interest" description="Disordered" evidence="1">
    <location>
        <begin position="92"/>
        <end position="136"/>
    </location>
</feature>
<gene>
    <name evidence="2" type="ORF">T4E_9357</name>
</gene>
<reference evidence="2 3" key="1">
    <citation type="submission" date="2015-01" db="EMBL/GenBank/DDBJ databases">
        <title>Evolution of Trichinella species and genotypes.</title>
        <authorList>
            <person name="Korhonen P.K."/>
            <person name="Edoardo P."/>
            <person name="Giuseppe L.R."/>
            <person name="Gasser R.B."/>
        </authorList>
    </citation>
    <scope>NUCLEOTIDE SEQUENCE [LARGE SCALE GENOMIC DNA]</scope>
    <source>
        <strain evidence="2">ISS141</strain>
    </source>
</reference>
<evidence type="ECO:0000313" key="3">
    <source>
        <dbReference type="Proteomes" id="UP000054815"/>
    </source>
</evidence>
<evidence type="ECO:0000256" key="1">
    <source>
        <dbReference type="SAM" id="MobiDB-lite"/>
    </source>
</evidence>
<comment type="caution">
    <text evidence="2">The sequence shown here is derived from an EMBL/GenBank/DDBJ whole genome shotgun (WGS) entry which is preliminary data.</text>
</comment>
<dbReference type="EMBL" id="JYDU01000004">
    <property type="protein sequence ID" value="KRY01165.1"/>
    <property type="molecule type" value="Genomic_DNA"/>
</dbReference>
<organism evidence="2 3">
    <name type="scientific">Trichinella pseudospiralis</name>
    <name type="common">Parasitic roundworm</name>
    <dbReference type="NCBI Taxonomy" id="6337"/>
    <lineage>
        <taxon>Eukaryota</taxon>
        <taxon>Metazoa</taxon>
        <taxon>Ecdysozoa</taxon>
        <taxon>Nematoda</taxon>
        <taxon>Enoplea</taxon>
        <taxon>Dorylaimia</taxon>
        <taxon>Trichinellida</taxon>
        <taxon>Trichinellidae</taxon>
        <taxon>Trichinella</taxon>
    </lineage>
</organism>
<sequence>MAKAVRRELSRPGPGKGYLLAGVQKSPPGHLRQEQFSGSVGDTFHPREAPLEEAVGEGTETDSGKLEACERALVDKAECSTRNRRVLRSLLQRYEKTYEPRPAPHRDQRGPAEEAATPSPSSSPAGDSGPLDPGNA</sequence>
<feature type="compositionally biased region" description="Basic and acidic residues" evidence="1">
    <location>
        <begin position="93"/>
        <end position="112"/>
    </location>
</feature>
<proteinExistence type="predicted"/>